<keyword evidence="1" id="KW-1133">Transmembrane helix</keyword>
<proteinExistence type="predicted"/>
<evidence type="ECO:0000313" key="3">
    <source>
        <dbReference type="Proteomes" id="UP000010433"/>
    </source>
</evidence>
<dbReference type="EMBL" id="AMEP01000101">
    <property type="protein sequence ID" value="EKX99497.1"/>
    <property type="molecule type" value="Genomic_DNA"/>
</dbReference>
<comment type="caution">
    <text evidence="2">The sequence shown here is derived from an EMBL/GenBank/DDBJ whole genome shotgun (WGS) entry which is preliminary data.</text>
</comment>
<accession>L1N7Y6</accession>
<feature type="transmembrane region" description="Helical" evidence="1">
    <location>
        <begin position="7"/>
        <end position="31"/>
    </location>
</feature>
<sequence length="50" mass="5988">MKGCRRLHLFTFPLFFLPFSLFTLSLFWGALHNKTKVDALFFVRPPFIIR</sequence>
<dbReference type="Proteomes" id="UP000010433">
    <property type="component" value="Unassembled WGS sequence"/>
</dbReference>
<protein>
    <submittedName>
        <fullName evidence="2">Uncharacterized protein</fullName>
    </submittedName>
</protein>
<dbReference type="AlphaFoldDB" id="L1N7Y6"/>
<reference evidence="2 3" key="1">
    <citation type="submission" date="2012-05" db="EMBL/GenBank/DDBJ databases">
        <authorList>
            <person name="Weinstock G."/>
            <person name="Sodergren E."/>
            <person name="Lobos E.A."/>
            <person name="Fulton L."/>
            <person name="Fulton R."/>
            <person name="Courtney L."/>
            <person name="Fronick C."/>
            <person name="O'Laughlin M."/>
            <person name="Godfrey J."/>
            <person name="Wilson R.M."/>
            <person name="Miner T."/>
            <person name="Farmer C."/>
            <person name="Delehaunty K."/>
            <person name="Cordes M."/>
            <person name="Minx P."/>
            <person name="Tomlinson C."/>
            <person name="Chen J."/>
            <person name="Wollam A."/>
            <person name="Pepin K.H."/>
            <person name="Bhonagiri V."/>
            <person name="Zhang X."/>
            <person name="Suruliraj S."/>
            <person name="Warren W."/>
            <person name="Mitreva M."/>
            <person name="Mardis E.R."/>
            <person name="Wilson R.K."/>
        </authorList>
    </citation>
    <scope>NUCLEOTIDE SEQUENCE [LARGE SCALE GENOMIC DNA]</scope>
    <source>
        <strain evidence="2 3">F0055</strain>
    </source>
</reference>
<dbReference type="HOGENOM" id="CLU_3121289_0_0_10"/>
<keyword evidence="1" id="KW-0472">Membrane</keyword>
<keyword evidence="1" id="KW-0812">Transmembrane</keyword>
<name>L1N7Y6_9BACT</name>
<keyword evidence="3" id="KW-1185">Reference proteome</keyword>
<gene>
    <name evidence="2" type="ORF">HMPREF9151_01694</name>
</gene>
<organism evidence="2 3">
    <name type="scientific">Hoylesella saccharolytica F0055</name>
    <dbReference type="NCBI Taxonomy" id="1127699"/>
    <lineage>
        <taxon>Bacteria</taxon>
        <taxon>Pseudomonadati</taxon>
        <taxon>Bacteroidota</taxon>
        <taxon>Bacteroidia</taxon>
        <taxon>Bacteroidales</taxon>
        <taxon>Prevotellaceae</taxon>
        <taxon>Hoylesella</taxon>
    </lineage>
</organism>
<evidence type="ECO:0000313" key="2">
    <source>
        <dbReference type="EMBL" id="EKX99497.1"/>
    </source>
</evidence>
<dbReference type="STRING" id="1127699.HMPREF9151_01694"/>
<evidence type="ECO:0000256" key="1">
    <source>
        <dbReference type="SAM" id="Phobius"/>
    </source>
</evidence>